<dbReference type="EMBL" id="JBEDUW010000006">
    <property type="protein sequence ID" value="KAK9923222.1"/>
    <property type="molecule type" value="Genomic_DNA"/>
</dbReference>
<name>A0AAW1WIS7_RUBAR</name>
<dbReference type="Proteomes" id="UP001457282">
    <property type="component" value="Unassembled WGS sequence"/>
</dbReference>
<protein>
    <submittedName>
        <fullName evidence="1">Uncharacterized protein</fullName>
    </submittedName>
</protein>
<dbReference type="AlphaFoldDB" id="A0AAW1WIS7"/>
<evidence type="ECO:0000313" key="1">
    <source>
        <dbReference type="EMBL" id="KAK9923222.1"/>
    </source>
</evidence>
<organism evidence="1 2">
    <name type="scientific">Rubus argutus</name>
    <name type="common">Southern blackberry</name>
    <dbReference type="NCBI Taxonomy" id="59490"/>
    <lineage>
        <taxon>Eukaryota</taxon>
        <taxon>Viridiplantae</taxon>
        <taxon>Streptophyta</taxon>
        <taxon>Embryophyta</taxon>
        <taxon>Tracheophyta</taxon>
        <taxon>Spermatophyta</taxon>
        <taxon>Magnoliopsida</taxon>
        <taxon>eudicotyledons</taxon>
        <taxon>Gunneridae</taxon>
        <taxon>Pentapetalae</taxon>
        <taxon>rosids</taxon>
        <taxon>fabids</taxon>
        <taxon>Rosales</taxon>
        <taxon>Rosaceae</taxon>
        <taxon>Rosoideae</taxon>
        <taxon>Rosoideae incertae sedis</taxon>
        <taxon>Rubus</taxon>
    </lineage>
</organism>
<comment type="caution">
    <text evidence="1">The sequence shown here is derived from an EMBL/GenBank/DDBJ whole genome shotgun (WGS) entry which is preliminary data.</text>
</comment>
<keyword evidence="2" id="KW-1185">Reference proteome</keyword>
<evidence type="ECO:0000313" key="2">
    <source>
        <dbReference type="Proteomes" id="UP001457282"/>
    </source>
</evidence>
<sequence length="380" mass="44263">MRQYELVFQNTATAETYCLGLQAYTTKFVLKPVRRVDKKVCGKNDIVRFLVYPKVFTKFREWILNYPNQCHQQCADDNFYEVFRKFGELLVYCYENDCLAISLGDDIIITDDNDVFLLNPVSRDTKEKPPRVDADVFCSSITQLYALLALVKPKLNSSDRINQYMKFLASQIKTYQNNVANNAALPRELKRHGLNQVLEGRVLKYPVYWTTDEKLRLICTMYHLSHDVFHLLWKNSGFTKYAMRWDSWNQKIAQNMVLKEIYDHKPTFYGTSGSRLCFYAHNLMKHHREKTQAINNSSIGVSAYVGPQGPMPEYSQYQVLDALLISHPCLVEEYYEAMFDAVQDNYTHHAISTESMFSETIGWSLAEPTRHGDRPAFFLC</sequence>
<gene>
    <name evidence="1" type="ORF">M0R45_031651</name>
</gene>
<accession>A0AAW1WIS7</accession>
<reference evidence="1 2" key="1">
    <citation type="journal article" date="2023" name="G3 (Bethesda)">
        <title>A chromosome-length genome assembly and annotation of blackberry (Rubus argutus, cv. 'Hillquist').</title>
        <authorList>
            <person name="Bruna T."/>
            <person name="Aryal R."/>
            <person name="Dudchenko O."/>
            <person name="Sargent D.J."/>
            <person name="Mead D."/>
            <person name="Buti M."/>
            <person name="Cavallini A."/>
            <person name="Hytonen T."/>
            <person name="Andres J."/>
            <person name="Pham M."/>
            <person name="Weisz D."/>
            <person name="Mascagni F."/>
            <person name="Usai G."/>
            <person name="Natali L."/>
            <person name="Bassil N."/>
            <person name="Fernandez G.E."/>
            <person name="Lomsadze A."/>
            <person name="Armour M."/>
            <person name="Olukolu B."/>
            <person name="Poorten T."/>
            <person name="Britton C."/>
            <person name="Davik J."/>
            <person name="Ashrafi H."/>
            <person name="Aiden E.L."/>
            <person name="Borodovsky M."/>
            <person name="Worthington M."/>
        </authorList>
    </citation>
    <scope>NUCLEOTIDE SEQUENCE [LARGE SCALE GENOMIC DNA]</scope>
    <source>
        <strain evidence="1">PI 553951</strain>
    </source>
</reference>
<proteinExistence type="predicted"/>